<organism evidence="2">
    <name type="scientific">Cucumis melo</name>
    <name type="common">Muskmelon</name>
    <dbReference type="NCBI Taxonomy" id="3656"/>
    <lineage>
        <taxon>Eukaryota</taxon>
        <taxon>Viridiplantae</taxon>
        <taxon>Streptophyta</taxon>
        <taxon>Embryophyta</taxon>
        <taxon>Tracheophyta</taxon>
        <taxon>Spermatophyta</taxon>
        <taxon>Magnoliopsida</taxon>
        <taxon>eudicotyledons</taxon>
        <taxon>Gunneridae</taxon>
        <taxon>Pentapetalae</taxon>
        <taxon>rosids</taxon>
        <taxon>fabids</taxon>
        <taxon>Cucurbitales</taxon>
        <taxon>Cucurbitaceae</taxon>
        <taxon>Benincaseae</taxon>
        <taxon>Cucumis</taxon>
    </lineage>
</organism>
<protein>
    <submittedName>
        <fullName evidence="2">Uncharacterized protein</fullName>
    </submittedName>
</protein>
<reference evidence="2" key="1">
    <citation type="submission" date="2023-03" db="UniProtKB">
        <authorList>
            <consortium name="EnsemblPlants"/>
        </authorList>
    </citation>
    <scope>IDENTIFICATION</scope>
</reference>
<accession>A0A9I9DWM3</accession>
<dbReference type="Gramene" id="MELO3C024984.2.1">
    <property type="protein sequence ID" value="MELO3C024984.2.1"/>
    <property type="gene ID" value="MELO3C024984.2"/>
</dbReference>
<dbReference type="AlphaFoldDB" id="A0A9I9DWM3"/>
<dbReference type="EnsemblPlants" id="MELO3C024984.2.1">
    <property type="protein sequence ID" value="MELO3C024984.2.1"/>
    <property type="gene ID" value="MELO3C024984.2"/>
</dbReference>
<name>A0A9I9DWM3_CUCME</name>
<feature type="region of interest" description="Disordered" evidence="1">
    <location>
        <begin position="1"/>
        <end position="35"/>
    </location>
</feature>
<sequence length="126" mass="14804">MTSQKTFRMKKKLAKQMKQADPALDPPENRQHDQIQRKIERQKFRLEIMMKKRQHYFLSNSGMLAELHTKVRIYQPGGMPPISSTSKPISKRWRILLPHGSYGTYPSPRALGTYKVVVEQYRQAAY</sequence>
<proteinExistence type="predicted"/>
<evidence type="ECO:0000313" key="2">
    <source>
        <dbReference type="EnsemblPlants" id="MELO3C024984.2.1"/>
    </source>
</evidence>
<evidence type="ECO:0000256" key="1">
    <source>
        <dbReference type="SAM" id="MobiDB-lite"/>
    </source>
</evidence>